<organism evidence="1 2">
    <name type="scientific">Desulfotignum phosphitoxidans DSM 13687</name>
    <dbReference type="NCBI Taxonomy" id="1286635"/>
    <lineage>
        <taxon>Bacteria</taxon>
        <taxon>Pseudomonadati</taxon>
        <taxon>Thermodesulfobacteriota</taxon>
        <taxon>Desulfobacteria</taxon>
        <taxon>Desulfobacterales</taxon>
        <taxon>Desulfobacteraceae</taxon>
        <taxon>Desulfotignum</taxon>
    </lineage>
</organism>
<accession>S0G6I4</accession>
<evidence type="ECO:0000313" key="2">
    <source>
        <dbReference type="Proteomes" id="UP000014216"/>
    </source>
</evidence>
<protein>
    <submittedName>
        <fullName evidence="1">Uncharacterized protein</fullName>
    </submittedName>
</protein>
<reference evidence="1 2" key="1">
    <citation type="journal article" date="2013" name="Genome Announc.">
        <title>Draft Genome Sequence of Desulfotignum phosphitoxidans DSM 13687 Strain FiPS-3.</title>
        <authorList>
            <person name="Poehlein A."/>
            <person name="Daniel R."/>
            <person name="Simeonova D.D."/>
        </authorList>
    </citation>
    <scope>NUCLEOTIDE SEQUENCE [LARGE SCALE GENOMIC DNA]</scope>
    <source>
        <strain evidence="1 2">DSM 13687</strain>
    </source>
</reference>
<proteinExistence type="predicted"/>
<gene>
    <name evidence="1" type="ORF">Dpo_3c02240</name>
</gene>
<dbReference type="Pfam" id="PF02593">
    <property type="entry name" value="DUF166"/>
    <property type="match status" value="1"/>
</dbReference>
<dbReference type="Proteomes" id="UP000014216">
    <property type="component" value="Unassembled WGS sequence"/>
</dbReference>
<comment type="caution">
    <text evidence="1">The sequence shown here is derived from an EMBL/GenBank/DDBJ whole genome shotgun (WGS) entry which is preliminary data.</text>
</comment>
<evidence type="ECO:0000313" key="1">
    <source>
        <dbReference type="EMBL" id="EMS80081.1"/>
    </source>
</evidence>
<dbReference type="OrthoDB" id="5419016at2"/>
<dbReference type="NCBIfam" id="NF041372">
    <property type="entry name" value="DUF166_seleno"/>
    <property type="match status" value="1"/>
</dbReference>
<sequence>MQTIAVFQQNNSGETKIKGIAKFGDRQFDIQIFNIEPDLPPVLDDTSPYLPKTIEADLVLDYLKHCDLSEDLSRLCDQLGIPIVSSGKKLQCGHAFCPPICCTLQESNALGLYGKMFGTPRITVDLDEDRVAQIRVHRGAPCGATWLAAEKVKGLPLDQAMTRFGLEVQFFCSANPAGWDPLWGKSPVHLAADIHTAALKTSLKKKKETAFNT</sequence>
<dbReference type="EMBL" id="APJX01000003">
    <property type="protein sequence ID" value="EMS80081.1"/>
    <property type="molecule type" value="Genomic_DNA"/>
</dbReference>
<dbReference type="AlphaFoldDB" id="S0G6I4"/>
<keyword evidence="2" id="KW-1185">Reference proteome</keyword>
<dbReference type="RefSeq" id="WP_006965418.1">
    <property type="nucleotide sequence ID" value="NZ_APJX01000003.1"/>
</dbReference>
<dbReference type="InterPro" id="IPR003745">
    <property type="entry name" value="DUF166"/>
</dbReference>
<name>S0G6I4_9BACT</name>